<evidence type="ECO:0000256" key="1">
    <source>
        <dbReference type="SAM" id="MobiDB-lite"/>
    </source>
</evidence>
<evidence type="ECO:0000313" key="3">
    <source>
        <dbReference type="EMBL" id="CAE6346410.1"/>
    </source>
</evidence>
<dbReference type="Proteomes" id="UP000663846">
    <property type="component" value="Unassembled WGS sequence"/>
</dbReference>
<comment type="caution">
    <text evidence="3">The sequence shown here is derived from an EMBL/GenBank/DDBJ whole genome shotgun (WGS) entry which is preliminary data.</text>
</comment>
<dbReference type="PANTHER" id="PTHR33840">
    <property type="match status" value="1"/>
</dbReference>
<proteinExistence type="predicted"/>
<dbReference type="AlphaFoldDB" id="A0A8H2ZXU1"/>
<dbReference type="InterPro" id="IPR016024">
    <property type="entry name" value="ARM-type_fold"/>
</dbReference>
<dbReference type="InterPro" id="IPR018712">
    <property type="entry name" value="Tle1-like_cat"/>
</dbReference>
<protein>
    <recommendedName>
        <fullName evidence="2">T6SS Phospholipase effector Tle1-like catalytic domain-containing protein</fullName>
    </recommendedName>
</protein>
<dbReference type="PANTHER" id="PTHR33840:SF2">
    <property type="entry name" value="TLE1 PHOSPHOLIPASE DOMAIN-CONTAINING PROTEIN"/>
    <property type="match status" value="1"/>
</dbReference>
<accession>A0A8H2ZXU1</accession>
<dbReference type="EMBL" id="CAJMWS010000043">
    <property type="protein sequence ID" value="CAE6346410.1"/>
    <property type="molecule type" value="Genomic_DNA"/>
</dbReference>
<feature type="domain" description="T6SS Phospholipase effector Tle1-like catalytic" evidence="2">
    <location>
        <begin position="19"/>
        <end position="285"/>
    </location>
</feature>
<name>A0A8H2ZXU1_9AGAM</name>
<sequence>MNRPAVDQLQDMGLKPKPRKLIVCIDGTSNQFSEKNTHVVELYSRIKKDETQLTYYNSGIGTYARPFWWSFAYQKQQMLNQIDLAIAWQVIQSTGQGSQRLTQFDRNFEKVVLGAYRWLADTYEPGDQIFLFGFSRGAYQVRTLAAMIQRVGLIYPGNQEQIPFAWSIYSNEDTSAEKFKEAFCRQKVNLHFVGVWDTVASVGILPRKPFPLTDKCEHIKHFRHALALDELRVKFLPEHINDDAWDERTLKEVWFAGTHSDIGGGNKANPTLDRGGEPLKWMMEEAHDQGLSVRLHDVKIGMPHAEVTNSMRWKWLILEILPVSWKKYRPNGDSTISRWFHLMTPREVLPRHSIHWTVGASLEQGNRDSGNLQKPYGPKAIPMDEAGKEVNWNSMKLNHHKNGIPKWADNHNFTRMIEILKNEPESVDNKWFSDLQRYVLRNTQGRPETIWAYGGPQFLQRLFRNYPTKPETVQIVRSIIGFDPKIPWNMTATAPKSGVQITTNNEGKESAERLRNMVIPRICLLLTQWTTDSPRSEPEPPEPTRWAWILELLGFRSTNTSNPNSVDAKWDLVWFPKEHRSTLLARAIVDLISDVAKTKYIEVLEEASAKLATVIGEVMNHLTIADRLIETAAVWGTEEAALSESVMNTIGALFKHDASKEIFYIEGIGSKLGPLIRAKDVYPKLALQAMRTAAQLSRDHLCGMDIADSRVIRNVLDVLRGDYEIREIEMKQLLGDEACITLGVLSEHTDCGMELSDDYAFSTLFEILEGEKYVDGILHVLKNLAPHFSDRFLPSQVGIFAKLMSQNADATSILADIADQPLGNFDVGYFKVYKEEGVNFNQWRPVLNLVFGAYTYLSTEASLEKLVAESAERYVVLSEVSQSLFLSLRVQFRSQESINELLAMAVRIALQESISDDQFLILSSLAVAGNKVAVPPVLAASVNTEIRRESIEHYIPVLVDLIASENEQSLKDSLEVLTALVKKGYLIPSPHIKRLLDAVAGIVLSVYAGAFRDPGKLNWWDQDAIVIAAFRSVEALCVDPTARIYMATTGLLEAVILETNKHVNVSESEKAMLDHLEQYDELRAKIEFLSLEKSQRKTELELETPTPDQDSCEELPMWQAESDETSPLISRD</sequence>
<dbReference type="Pfam" id="PF09994">
    <property type="entry name" value="T6SS_Tle1-like_cat"/>
    <property type="match status" value="1"/>
</dbReference>
<feature type="region of interest" description="Disordered" evidence="1">
    <location>
        <begin position="1096"/>
        <end position="1132"/>
    </location>
</feature>
<dbReference type="SUPFAM" id="SSF48371">
    <property type="entry name" value="ARM repeat"/>
    <property type="match status" value="1"/>
</dbReference>
<reference evidence="3" key="1">
    <citation type="submission" date="2021-01" db="EMBL/GenBank/DDBJ databases">
        <authorList>
            <person name="Kaushik A."/>
        </authorList>
    </citation>
    <scope>NUCLEOTIDE SEQUENCE</scope>
    <source>
        <strain evidence="3">AG1-1C</strain>
    </source>
</reference>
<organism evidence="3 4">
    <name type="scientific">Rhizoctonia solani</name>
    <dbReference type="NCBI Taxonomy" id="456999"/>
    <lineage>
        <taxon>Eukaryota</taxon>
        <taxon>Fungi</taxon>
        <taxon>Dikarya</taxon>
        <taxon>Basidiomycota</taxon>
        <taxon>Agaricomycotina</taxon>
        <taxon>Agaricomycetes</taxon>
        <taxon>Cantharellales</taxon>
        <taxon>Ceratobasidiaceae</taxon>
        <taxon>Rhizoctonia</taxon>
    </lineage>
</organism>
<gene>
    <name evidence="3" type="ORF">RDB_LOCUS7531</name>
</gene>
<evidence type="ECO:0000259" key="2">
    <source>
        <dbReference type="Pfam" id="PF09994"/>
    </source>
</evidence>
<evidence type="ECO:0000313" key="4">
    <source>
        <dbReference type="Proteomes" id="UP000663846"/>
    </source>
</evidence>